<evidence type="ECO:0000313" key="2">
    <source>
        <dbReference type="EMBL" id="WGL15836.1"/>
    </source>
</evidence>
<accession>A0ABY8NA98</accession>
<protein>
    <submittedName>
        <fullName evidence="2">Uncharacterized protein</fullName>
    </submittedName>
</protein>
<keyword evidence="1" id="KW-1133">Transmembrane helix</keyword>
<keyword evidence="3" id="KW-1185">Reference proteome</keyword>
<dbReference type="Proteomes" id="UP001236500">
    <property type="component" value="Chromosome"/>
</dbReference>
<proteinExistence type="predicted"/>
<dbReference type="RefSeq" id="WP_280318977.1">
    <property type="nucleotide sequence ID" value="NZ_CP118605.1"/>
</dbReference>
<keyword evidence="1" id="KW-0812">Transmembrane</keyword>
<sequence length="85" mass="9554">MDIVIFLFQASWIAGVISGLAAAMNMAALNKHAVRAPWFLKLSGISLLFSKCYPNHNMQRKITLTLELICVFCIFLTLRLIIQAK</sequence>
<evidence type="ECO:0000313" key="3">
    <source>
        <dbReference type="Proteomes" id="UP001236500"/>
    </source>
</evidence>
<gene>
    <name evidence="2" type="ORF">PVT68_13780</name>
</gene>
<dbReference type="EMBL" id="CP118605">
    <property type="protein sequence ID" value="WGL15836.1"/>
    <property type="molecule type" value="Genomic_DNA"/>
</dbReference>
<feature type="transmembrane region" description="Helical" evidence="1">
    <location>
        <begin position="62"/>
        <end position="82"/>
    </location>
</feature>
<reference evidence="2 3" key="1">
    <citation type="submission" date="2023-02" db="EMBL/GenBank/DDBJ databases">
        <title>Description and genomic characterization of Microbulbifer bruguierae sp. nov., isolated from the sediment of mangrove plant Bruguiera sexangula.</title>
        <authorList>
            <person name="Long M."/>
        </authorList>
    </citation>
    <scope>NUCLEOTIDE SEQUENCE [LARGE SCALE GENOMIC DNA]</scope>
    <source>
        <strain evidence="2 3">H12</strain>
    </source>
</reference>
<organism evidence="2 3">
    <name type="scientific">Microbulbifer bruguierae</name>
    <dbReference type="NCBI Taxonomy" id="3029061"/>
    <lineage>
        <taxon>Bacteria</taxon>
        <taxon>Pseudomonadati</taxon>
        <taxon>Pseudomonadota</taxon>
        <taxon>Gammaproteobacteria</taxon>
        <taxon>Cellvibrionales</taxon>
        <taxon>Microbulbiferaceae</taxon>
        <taxon>Microbulbifer</taxon>
    </lineage>
</organism>
<keyword evidence="1" id="KW-0472">Membrane</keyword>
<name>A0ABY8NA98_9GAMM</name>
<evidence type="ECO:0000256" key="1">
    <source>
        <dbReference type="SAM" id="Phobius"/>
    </source>
</evidence>